<sequence>MEVVLGTVNSNLEQLATNPSFAAQWVSANVVPYHPALKLRYVSAGNEVIPGPLAQHVLGATENLDNALKSSGIDNVCVSTATSFVSIGESFPPSAGEFADESKPFMAPIIEFLAENDYPLLVNVYPYFAYKSNPDRIDLDYALGNPGRIFVADGRLRYRSLFDAMVDAMYAAAEKVHVGKVRMVVTETGWPSAGDRVATMKNAKAYVNNAAARAGGSDAGTPRRPGIETETYLFALFNEDLKPEGEERNFGMFWPDFTEVYHVDFPQYFN</sequence>
<dbReference type="GO" id="GO:0042973">
    <property type="term" value="F:glucan endo-1,3-beta-D-glucosidase activity"/>
    <property type="evidence" value="ECO:0007669"/>
    <property type="project" value="UniProtKB-EC"/>
</dbReference>
<protein>
    <recommendedName>
        <fullName evidence="3">glucan endo-1,3-beta-D-glucosidase</fullName>
        <ecNumber evidence="3">3.2.1.39</ecNumber>
    </recommendedName>
    <alternativeName>
        <fullName evidence="6">(1-&gt;3)-beta-glucan endohydrolase</fullName>
    </alternativeName>
    <alternativeName>
        <fullName evidence="7">Beta-1,3-endoglucanase</fullName>
    </alternativeName>
</protein>
<evidence type="ECO:0000313" key="10">
    <source>
        <dbReference type="EMBL" id="AND01130.1"/>
    </source>
</evidence>
<dbReference type="AlphaFoldDB" id="A0A172MLA6"/>
<evidence type="ECO:0000256" key="6">
    <source>
        <dbReference type="ARBA" id="ARBA00033335"/>
    </source>
</evidence>
<dbReference type="Gene3D" id="3.20.20.80">
    <property type="entry name" value="Glycosidases"/>
    <property type="match status" value="1"/>
</dbReference>
<evidence type="ECO:0000256" key="2">
    <source>
        <dbReference type="ARBA" id="ARBA00008773"/>
    </source>
</evidence>
<keyword evidence="4 9" id="KW-0378">Hydrolase</keyword>
<dbReference type="InterPro" id="IPR017853">
    <property type="entry name" value="GH"/>
</dbReference>
<name>A0A172MLA6_LINUS</name>
<evidence type="ECO:0000256" key="7">
    <source>
        <dbReference type="ARBA" id="ARBA00033417"/>
    </source>
</evidence>
<evidence type="ECO:0000256" key="1">
    <source>
        <dbReference type="ARBA" id="ARBA00000382"/>
    </source>
</evidence>
<dbReference type="EC" id="3.2.1.39" evidence="3"/>
<dbReference type="InterPro" id="IPR000490">
    <property type="entry name" value="Glyco_hydro_17"/>
</dbReference>
<dbReference type="PANTHER" id="PTHR32227">
    <property type="entry name" value="GLUCAN ENDO-1,3-BETA-GLUCOSIDASE BG1-RELATED-RELATED"/>
    <property type="match status" value="1"/>
</dbReference>
<dbReference type="InterPro" id="IPR044965">
    <property type="entry name" value="Glyco_hydro_17_plant"/>
</dbReference>
<evidence type="ECO:0000256" key="3">
    <source>
        <dbReference type="ARBA" id="ARBA00012780"/>
    </source>
</evidence>
<comment type="catalytic activity">
    <reaction evidence="1">
        <text>Hydrolysis of (1-&gt;3)-beta-D-glucosidic linkages in (1-&gt;3)-beta-D-glucans.</text>
        <dbReference type="EC" id="3.2.1.39"/>
    </reaction>
</comment>
<evidence type="ECO:0000256" key="9">
    <source>
        <dbReference type="RuleBase" id="RU004336"/>
    </source>
</evidence>
<reference evidence="10" key="1">
    <citation type="journal article" date="2016" name="Funct. Integr. Genomics">
        <title>Structural organization of fatty acid desaturase loci in linseed lines with contrasting linolenic acid contents.</title>
        <authorList>
            <person name="Thambugala D."/>
            <person name="Ragupathy R."/>
            <person name="Cloutier S."/>
        </authorList>
    </citation>
    <scope>NUCLEOTIDE SEQUENCE</scope>
</reference>
<keyword evidence="5 9" id="KW-0326">Glycosidase</keyword>
<evidence type="ECO:0000256" key="5">
    <source>
        <dbReference type="ARBA" id="ARBA00023295"/>
    </source>
</evidence>
<proteinExistence type="inferred from homology"/>
<dbReference type="FunFam" id="3.20.20.80:FF:000010">
    <property type="entry name" value="glucan endo-1,3-beta-glucosidase, basic"/>
    <property type="match status" value="1"/>
</dbReference>
<accession>A0A172MLA6</accession>
<comment type="similarity">
    <text evidence="2 8">Belongs to the glycosyl hydrolase 17 family.</text>
</comment>
<dbReference type="GO" id="GO:0005975">
    <property type="term" value="P:carbohydrate metabolic process"/>
    <property type="evidence" value="ECO:0007669"/>
    <property type="project" value="InterPro"/>
</dbReference>
<organism evidence="10">
    <name type="scientific">Linum usitatissimum</name>
    <name type="common">Flax</name>
    <name type="synonym">Linum humile</name>
    <dbReference type="NCBI Taxonomy" id="4006"/>
    <lineage>
        <taxon>Eukaryota</taxon>
        <taxon>Viridiplantae</taxon>
        <taxon>Streptophyta</taxon>
        <taxon>Embryophyta</taxon>
        <taxon>Tracheophyta</taxon>
        <taxon>Spermatophyta</taxon>
        <taxon>Magnoliopsida</taxon>
        <taxon>eudicotyledons</taxon>
        <taxon>Gunneridae</taxon>
        <taxon>Pentapetalae</taxon>
        <taxon>rosids</taxon>
        <taxon>fabids</taxon>
        <taxon>Malpighiales</taxon>
        <taxon>Linaceae</taxon>
        <taxon>Linum</taxon>
    </lineage>
</organism>
<dbReference type="PROSITE" id="PS00587">
    <property type="entry name" value="GLYCOSYL_HYDROL_F17"/>
    <property type="match status" value="1"/>
</dbReference>
<dbReference type="SUPFAM" id="SSF51445">
    <property type="entry name" value="(Trans)glycosidases"/>
    <property type="match status" value="1"/>
</dbReference>
<evidence type="ECO:0000256" key="4">
    <source>
        <dbReference type="ARBA" id="ARBA00022801"/>
    </source>
</evidence>
<dbReference type="EMBL" id="KU950439">
    <property type="protein sequence ID" value="AND01130.1"/>
    <property type="molecule type" value="Genomic_DNA"/>
</dbReference>
<dbReference type="Pfam" id="PF00332">
    <property type="entry name" value="Glyco_hydro_17"/>
    <property type="match status" value="1"/>
</dbReference>
<evidence type="ECO:0000256" key="8">
    <source>
        <dbReference type="RuleBase" id="RU004335"/>
    </source>
</evidence>